<comment type="caution">
    <text evidence="2">The sequence shown here is derived from an EMBL/GenBank/DDBJ whole genome shotgun (WGS) entry which is preliminary data.</text>
</comment>
<protein>
    <recommendedName>
        <fullName evidence="1">T6SS Phospholipase effector Tle1-like catalytic domain-containing protein</fullName>
    </recommendedName>
</protein>
<dbReference type="AlphaFoldDB" id="A0A1B7ITM8"/>
<gene>
    <name evidence="2" type="ORF">M975_1047</name>
</gene>
<keyword evidence="3" id="KW-1185">Reference proteome</keyword>
<name>A0A1B7ITM8_9ENTR</name>
<organism evidence="2 3">
    <name type="scientific">Buttiauxella brennerae ATCC 51605</name>
    <dbReference type="NCBI Taxonomy" id="1354251"/>
    <lineage>
        <taxon>Bacteria</taxon>
        <taxon>Pseudomonadati</taxon>
        <taxon>Pseudomonadota</taxon>
        <taxon>Gammaproteobacteria</taxon>
        <taxon>Enterobacterales</taxon>
        <taxon>Enterobacteriaceae</taxon>
        <taxon>Buttiauxella</taxon>
    </lineage>
</organism>
<dbReference type="PANTHER" id="PTHR33840">
    <property type="match status" value="1"/>
</dbReference>
<dbReference type="OrthoDB" id="4378831at2"/>
<accession>A0A1B7ITM8</accession>
<dbReference type="InterPro" id="IPR018712">
    <property type="entry name" value="Tle1-like_cat"/>
</dbReference>
<dbReference type="PANTHER" id="PTHR33840:SF1">
    <property type="entry name" value="TLE1 PHOSPHOLIPASE DOMAIN-CONTAINING PROTEIN"/>
    <property type="match status" value="1"/>
</dbReference>
<evidence type="ECO:0000313" key="3">
    <source>
        <dbReference type="Proteomes" id="UP000078410"/>
    </source>
</evidence>
<sequence>MSNYHAWEASECEHFTDVNVSEKTVVCKRKPVPGITITIGMFFDGTGNNVFNIDKRLLNTCTDMDVGVKVVDAESCTRKLDMSSNGAGSYLGYYSNIHWLNTLYSVDDEITSDQSVYQRAIYVQGIGTAKDKEDILIGMGIGEVFEGVVDKVNEGVSQIAAEINQFINKNSNAGYAIEKIQFDVFGFSRGAAAARHFCNRVRNGDKEIQQAITKGLNGRNQHGKPAGEVRFLGLFDTVCAVGSVSDLFDVHGSVNPGVELSLPKDIARKVFQITAMHECRYNFSLNSIKEAWPELSLPGVHSDIGGGYNPHEQEYCFLTEPSGETVKRDAVNENTSVFIDIAARLPDLKVTPALEYILPSGEVKEECWYDYIVDMDVQRTGTIEKHVGAGITLKRIVPNDWSKVSLRVMLDAAKNGGVNFTDIDPEDPDMKLPGELELLSQKAINQGKSAITGGTPVPFTPEELLIIGKYIHCSANWNGVKFKSVWLDGKQVRTIYGAEKKIHLIGYVNMPNKNWVRSIWNMKGEKV</sequence>
<dbReference type="EMBL" id="LXER01000009">
    <property type="protein sequence ID" value="OAT33171.1"/>
    <property type="molecule type" value="Genomic_DNA"/>
</dbReference>
<dbReference type="PATRIC" id="fig|1354251.4.peg.1070"/>
<proteinExistence type="predicted"/>
<dbReference type="Proteomes" id="UP000078410">
    <property type="component" value="Unassembled WGS sequence"/>
</dbReference>
<evidence type="ECO:0000313" key="2">
    <source>
        <dbReference type="EMBL" id="OAT33171.1"/>
    </source>
</evidence>
<dbReference type="Pfam" id="PF09994">
    <property type="entry name" value="T6SS_Tle1-like_cat"/>
    <property type="match status" value="1"/>
</dbReference>
<dbReference type="RefSeq" id="WP_064557822.1">
    <property type="nucleotide sequence ID" value="NZ_LXER01000009.1"/>
</dbReference>
<reference evidence="2 3" key="1">
    <citation type="submission" date="2016-04" db="EMBL/GenBank/DDBJ databases">
        <title>ATOL: Assembling a taxonomically balanced genome-scale reconstruction of the evolutionary history of the Enterobacteriaceae.</title>
        <authorList>
            <person name="Plunkett G.III."/>
            <person name="Neeno-Eckwall E.C."/>
            <person name="Glasner J.D."/>
            <person name="Perna N.T."/>
        </authorList>
    </citation>
    <scope>NUCLEOTIDE SEQUENCE [LARGE SCALE GENOMIC DNA]</scope>
    <source>
        <strain evidence="2 3">ATCC 51605</strain>
    </source>
</reference>
<feature type="domain" description="T6SS Phospholipase effector Tle1-like catalytic" evidence="1">
    <location>
        <begin position="215"/>
        <end position="314"/>
    </location>
</feature>
<evidence type="ECO:0000259" key="1">
    <source>
        <dbReference type="Pfam" id="PF09994"/>
    </source>
</evidence>